<dbReference type="InterPro" id="IPR000195">
    <property type="entry name" value="Rab-GAP-TBC_dom"/>
</dbReference>
<dbReference type="EMBL" id="FQNC01000089">
    <property type="protein sequence ID" value="SGZ28599.1"/>
    <property type="molecule type" value="Genomic_DNA"/>
</dbReference>
<evidence type="ECO:0000313" key="2">
    <source>
        <dbReference type="EMBL" id="SGZ28599.1"/>
    </source>
</evidence>
<feature type="domain" description="Rab-GAP TBC" evidence="1">
    <location>
        <begin position="30"/>
        <end position="295"/>
    </location>
</feature>
<evidence type="ECO:0000259" key="1">
    <source>
        <dbReference type="PROSITE" id="PS50086"/>
    </source>
</evidence>
<dbReference type="PROSITE" id="PS50086">
    <property type="entry name" value="TBC_RABGAP"/>
    <property type="match status" value="1"/>
</dbReference>
<dbReference type="SMART" id="SM00164">
    <property type="entry name" value="TBC"/>
    <property type="match status" value="1"/>
</dbReference>
<dbReference type="SUPFAM" id="SSF47923">
    <property type="entry name" value="Ypt/Rab-GAP domain of gyp1p"/>
    <property type="match status" value="2"/>
</dbReference>
<dbReference type="AlphaFoldDB" id="A0A2X0PMH0"/>
<dbReference type="STRING" id="796604.A0A2X0PMH0"/>
<proteinExistence type="predicted"/>
<keyword evidence="3" id="KW-1185">Reference proteome</keyword>
<reference evidence="2 3" key="1">
    <citation type="submission" date="2016-11" db="EMBL/GenBank/DDBJ databases">
        <authorList>
            <person name="Jaros S."/>
            <person name="Januszkiewicz K."/>
            <person name="Wedrychowicz H."/>
        </authorList>
    </citation>
    <scope>NUCLEOTIDE SEQUENCE [LARGE SCALE GENOMIC DNA]</scope>
</reference>
<dbReference type="Gene3D" id="1.10.10.750">
    <property type="entry name" value="Ypt/Rab-GAP domain of gyp1p, domain 1"/>
    <property type="match status" value="1"/>
</dbReference>
<dbReference type="Pfam" id="PF00566">
    <property type="entry name" value="RabGAP-TBC"/>
    <property type="match status" value="1"/>
</dbReference>
<evidence type="ECO:0000313" key="3">
    <source>
        <dbReference type="Proteomes" id="UP000249464"/>
    </source>
</evidence>
<dbReference type="PANTHER" id="PTHR22957:SF268">
    <property type="entry name" value="ANKYRIN REPEAT-CONTAINING PROTEIN"/>
    <property type="match status" value="1"/>
</dbReference>
<name>A0A2X0PMH0_9BASI</name>
<organism evidence="2 3">
    <name type="scientific">Microbotryum silenes-dioicae</name>
    <dbReference type="NCBI Taxonomy" id="796604"/>
    <lineage>
        <taxon>Eukaryota</taxon>
        <taxon>Fungi</taxon>
        <taxon>Dikarya</taxon>
        <taxon>Basidiomycota</taxon>
        <taxon>Pucciniomycotina</taxon>
        <taxon>Microbotryomycetes</taxon>
        <taxon>Microbotryales</taxon>
        <taxon>Microbotryaceae</taxon>
        <taxon>Microbotryum</taxon>
    </lineage>
</organism>
<dbReference type="GO" id="GO:0005096">
    <property type="term" value="F:GTPase activator activity"/>
    <property type="evidence" value="ECO:0007669"/>
    <property type="project" value="TreeGrafter"/>
</dbReference>
<dbReference type="Proteomes" id="UP000249464">
    <property type="component" value="Unassembled WGS sequence"/>
</dbReference>
<accession>A0A2X0PMH0</accession>
<gene>
    <name evidence="2" type="primary">BQ5605_C027g10384</name>
    <name evidence="2" type="ORF">BQ5605_C027G10384</name>
</gene>
<dbReference type="Gene3D" id="1.10.472.80">
    <property type="entry name" value="Ypt/Rab-GAP domain of gyp1p, domain 3"/>
    <property type="match status" value="1"/>
</dbReference>
<protein>
    <submittedName>
        <fullName evidence="2">BQ5605_C027g10384 protein</fullName>
    </submittedName>
</protein>
<sequence>MSANIDEFTDTLNAEQYVDLQKLRSYSRYGIPPAIRGEVWLYLLGVLSPDRTNEITSVRSKYASYANMDKLPPTHAHRLRLECTRYYNRRLVPYARRRRQPGLAPNSMTTSAMIRLSLTTSMASTSPGTSSIAVKTNNEDEAMDIMAFTTSVENVLSAYLNRNLATEYHHGLVPLVAPLVWTLKTEAGMYFSFERLMTIRGHSPLPSPRRSSIFQTDPSLLPPPTEDYTSKHPLPARLTFFMTIFRQFLPDLFSYFEEEAVDTRELAAAWLESLFSREMPIGMLMRVWDVYFSIQDPMEFHPFVCLAILTTCKDALEELDQSEVRSMLLSLPVMDVDRVSSGAQELADTGADLC</sequence>
<dbReference type="InterPro" id="IPR035969">
    <property type="entry name" value="Rab-GAP_TBC_sf"/>
</dbReference>
<dbReference type="PANTHER" id="PTHR22957">
    <property type="entry name" value="TBC1 DOMAIN FAMILY MEMBER GTPASE-ACTIVATING PROTEIN"/>
    <property type="match status" value="1"/>
</dbReference>